<feature type="domain" description="Electron transfer flavoprotein alpha/beta-subunit N-terminal" evidence="9">
    <location>
        <begin position="13"/>
        <end position="204"/>
    </location>
</feature>
<feature type="binding site" evidence="8">
    <location>
        <begin position="258"/>
        <end position="262"/>
    </location>
    <ligand>
        <name>FAD</name>
        <dbReference type="ChEBI" id="CHEBI:57692"/>
    </ligand>
</feature>
<dbReference type="AlphaFoldDB" id="A0A0H5R6Y4"/>
<evidence type="ECO:0000256" key="8">
    <source>
        <dbReference type="PIRSR" id="PIRSR000089-1"/>
    </source>
</evidence>
<name>A0A0H5R6Y4_9EUKA</name>
<feature type="binding site" evidence="8">
    <location>
        <begin position="244"/>
        <end position="245"/>
    </location>
    <ligand>
        <name>FAD</name>
        <dbReference type="ChEBI" id="CHEBI:57692"/>
    </ligand>
</feature>
<comment type="function">
    <text evidence="7">The electron transfer flavoprotein serves as a specific electron acceptor for several dehydrogenases, including five acyl-CoA dehydrogenases, glutaryl-CoA and sarcosine dehydrogenase. It transfers the electrons to the main mitochondrial respiratory chain via ETF-ubiquinone oxidoreductase (ETF dehydrogenase).</text>
</comment>
<evidence type="ECO:0000256" key="7">
    <source>
        <dbReference type="PIRNR" id="PIRNR000089"/>
    </source>
</evidence>
<dbReference type="GO" id="GO:0033539">
    <property type="term" value="P:fatty acid beta-oxidation using acyl-CoA dehydrogenase"/>
    <property type="evidence" value="ECO:0007669"/>
    <property type="project" value="TreeGrafter"/>
</dbReference>
<dbReference type="InterPro" id="IPR018206">
    <property type="entry name" value="ETF_asu_C_CS"/>
</dbReference>
<dbReference type="Pfam" id="PF00766">
    <property type="entry name" value="ETF_alpha"/>
    <property type="match status" value="1"/>
</dbReference>
<dbReference type="Pfam" id="PF01012">
    <property type="entry name" value="ETF"/>
    <property type="match status" value="1"/>
</dbReference>
<dbReference type="InterPro" id="IPR014731">
    <property type="entry name" value="ETF_asu_C"/>
</dbReference>
<evidence type="ECO:0000313" key="10">
    <source>
        <dbReference type="EMBL" id="CRZ09591.1"/>
    </source>
</evidence>
<dbReference type="PANTHER" id="PTHR43153:SF1">
    <property type="entry name" value="ELECTRON TRANSFER FLAVOPROTEIN SUBUNIT ALPHA, MITOCHONDRIAL"/>
    <property type="match status" value="1"/>
</dbReference>
<feature type="binding site" evidence="8">
    <location>
        <position position="219"/>
    </location>
    <ligand>
        <name>FAD</name>
        <dbReference type="ChEBI" id="CHEBI:57692"/>
    </ligand>
</feature>
<dbReference type="InterPro" id="IPR033947">
    <property type="entry name" value="ETF_alpha_N"/>
</dbReference>
<keyword evidence="5 7" id="KW-0274">FAD</keyword>
<dbReference type="SUPFAM" id="SSF52402">
    <property type="entry name" value="Adenine nucleotide alpha hydrolases-like"/>
    <property type="match status" value="1"/>
</dbReference>
<keyword evidence="3 7" id="KW-0813">Transport</keyword>
<evidence type="ECO:0000256" key="2">
    <source>
        <dbReference type="ARBA" id="ARBA00005817"/>
    </source>
</evidence>
<dbReference type="GO" id="GO:0050660">
    <property type="term" value="F:flavin adenine dinucleotide binding"/>
    <property type="evidence" value="ECO:0007669"/>
    <property type="project" value="InterPro"/>
</dbReference>
<reference evidence="10" key="1">
    <citation type="submission" date="2015-04" db="EMBL/GenBank/DDBJ databases">
        <title>The genome sequence of the plant pathogenic Rhizarian Plasmodiophora brassicae reveals insights in its biotrophic life cycle and the origin of chitin synthesis.</title>
        <authorList>
            <person name="Schwelm A."/>
            <person name="Fogelqvist J."/>
            <person name="Knaust A."/>
            <person name="Julke S."/>
            <person name="Lilja T."/>
            <person name="Dhandapani V."/>
            <person name="Bonilla-Rosso G."/>
            <person name="Karlsson M."/>
            <person name="Shevchenko A."/>
            <person name="Choi S.R."/>
            <person name="Kim H.G."/>
            <person name="Park J.Y."/>
            <person name="Lim Y.P."/>
            <person name="Ludwig-Muller J."/>
            <person name="Dixelius C."/>
        </authorList>
    </citation>
    <scope>NUCLEOTIDE SEQUENCE</scope>
    <source>
        <tissue evidence="10">Potato root galls</tissue>
    </source>
</reference>
<feature type="binding site" evidence="8">
    <location>
        <begin position="275"/>
        <end position="282"/>
    </location>
    <ligand>
        <name>FAD</name>
        <dbReference type="ChEBI" id="CHEBI:57692"/>
    </ligand>
</feature>
<comment type="cofactor">
    <cofactor evidence="7 8">
        <name>FAD</name>
        <dbReference type="ChEBI" id="CHEBI:57692"/>
    </cofactor>
    <text evidence="7 8">Binds 1 FAD per dimer.</text>
</comment>
<dbReference type="SUPFAM" id="SSF52467">
    <property type="entry name" value="DHS-like NAD/FAD-binding domain"/>
    <property type="match status" value="1"/>
</dbReference>
<evidence type="ECO:0000259" key="9">
    <source>
        <dbReference type="SMART" id="SM00893"/>
    </source>
</evidence>
<feature type="binding site" evidence="8">
    <location>
        <position position="296"/>
    </location>
    <ligand>
        <name>FAD</name>
        <dbReference type="ChEBI" id="CHEBI:57692"/>
    </ligand>
</feature>
<dbReference type="FunFam" id="3.40.50.1220:FF:000001">
    <property type="entry name" value="Electron transfer flavoprotein, alpha subunit"/>
    <property type="match status" value="1"/>
</dbReference>
<dbReference type="InterPro" id="IPR001308">
    <property type="entry name" value="ETF_a/FixB"/>
</dbReference>
<protein>
    <recommendedName>
        <fullName evidence="7">Electron transfer flavoprotein subunit alpha</fullName>
        <shortName evidence="7">Alpha-ETF</shortName>
    </recommendedName>
</protein>
<dbReference type="CDD" id="cd01715">
    <property type="entry name" value="ETF_alpha"/>
    <property type="match status" value="1"/>
</dbReference>
<dbReference type="GO" id="GO:0009055">
    <property type="term" value="F:electron transfer activity"/>
    <property type="evidence" value="ECO:0007669"/>
    <property type="project" value="InterPro"/>
</dbReference>
<evidence type="ECO:0000256" key="3">
    <source>
        <dbReference type="ARBA" id="ARBA00022448"/>
    </source>
</evidence>
<dbReference type="EMBL" id="HACM01009149">
    <property type="protein sequence ID" value="CRZ09591.1"/>
    <property type="molecule type" value="Transcribed_RNA"/>
</dbReference>
<comment type="similarity">
    <text evidence="2 7">Belongs to the ETF alpha-subunit/FixB family.</text>
</comment>
<evidence type="ECO:0000256" key="6">
    <source>
        <dbReference type="ARBA" id="ARBA00022982"/>
    </source>
</evidence>
<dbReference type="InterPro" id="IPR029035">
    <property type="entry name" value="DHS-like_NAD/FAD-binding_dom"/>
</dbReference>
<comment type="subcellular location">
    <subcellularLocation>
        <location evidence="1 7">Mitochondrion matrix</location>
    </subcellularLocation>
</comment>
<dbReference type="Gene3D" id="3.40.50.1220">
    <property type="entry name" value="TPP-binding domain"/>
    <property type="match status" value="1"/>
</dbReference>
<keyword evidence="7" id="KW-0496">Mitochondrion</keyword>
<dbReference type="Gene3D" id="3.40.50.620">
    <property type="entry name" value="HUPs"/>
    <property type="match status" value="1"/>
</dbReference>
<dbReference type="SMART" id="SM00893">
    <property type="entry name" value="ETF"/>
    <property type="match status" value="1"/>
</dbReference>
<evidence type="ECO:0000256" key="4">
    <source>
        <dbReference type="ARBA" id="ARBA00022630"/>
    </source>
</evidence>
<dbReference type="PANTHER" id="PTHR43153">
    <property type="entry name" value="ELECTRON TRANSFER FLAVOPROTEIN ALPHA"/>
    <property type="match status" value="1"/>
</dbReference>
<dbReference type="PIRSF" id="PIRSF000089">
    <property type="entry name" value="Electra_flavoP_a"/>
    <property type="match status" value="1"/>
</dbReference>
<dbReference type="GO" id="GO:0005759">
    <property type="term" value="C:mitochondrial matrix"/>
    <property type="evidence" value="ECO:0007669"/>
    <property type="project" value="UniProtKB-SubCell"/>
</dbReference>
<sequence>MLSILRQCRGFSSLVISEHVGGSLSSSTLSAISAAKTIGATPIHVLVAGSPDQTGAVSESVSSLDGVDCVLVASHEAYSHQLAENLTQLICGIQEKNKYTHIVAPGTTFGKDVTPRLAATMDVAAISDVISIESQDTFSRPVYAGNAISTVTSSDSVKILTVRPTAFPAVGAFSSRAKIENAELPSSPETGMTNWIKEEISKSDRPELASAKIVVAGGRAFKSKENFDMLYKLADLLQAAVGASRAAVDAGYCQNDLQVGQTGKVVAPELYIAFGISGAIQHVAGMKDSKVIVAINKDKDAPIFQIADFGLVGDLFKIIPEMEAALLK</sequence>
<comment type="subunit">
    <text evidence="7">Heterodimer of an alpha and a beta subunit.</text>
</comment>
<evidence type="ECO:0000256" key="5">
    <source>
        <dbReference type="ARBA" id="ARBA00022827"/>
    </source>
</evidence>
<proteinExistence type="inferred from homology"/>
<accession>A0A0H5R6Y4</accession>
<organism evidence="10">
    <name type="scientific">Spongospora subterranea</name>
    <dbReference type="NCBI Taxonomy" id="70186"/>
    <lineage>
        <taxon>Eukaryota</taxon>
        <taxon>Sar</taxon>
        <taxon>Rhizaria</taxon>
        <taxon>Endomyxa</taxon>
        <taxon>Phytomyxea</taxon>
        <taxon>Plasmodiophorida</taxon>
        <taxon>Plasmodiophoridae</taxon>
        <taxon>Spongospora</taxon>
    </lineage>
</organism>
<dbReference type="InterPro" id="IPR014730">
    <property type="entry name" value="ETF_a/b_N"/>
</dbReference>
<evidence type="ECO:0000256" key="1">
    <source>
        <dbReference type="ARBA" id="ARBA00004305"/>
    </source>
</evidence>
<keyword evidence="6 7" id="KW-0249">Electron transport</keyword>
<keyword evidence="4 7" id="KW-0285">Flavoprotein</keyword>
<dbReference type="PROSITE" id="PS00696">
    <property type="entry name" value="ETF_ALPHA"/>
    <property type="match status" value="1"/>
</dbReference>
<dbReference type="InterPro" id="IPR014729">
    <property type="entry name" value="Rossmann-like_a/b/a_fold"/>
</dbReference>
<dbReference type="FunFam" id="3.40.50.620:FF:000041">
    <property type="entry name" value="Electron transfer flavoprotein alpha subunit"/>
    <property type="match status" value="1"/>
</dbReference>